<dbReference type="GO" id="GO:0006744">
    <property type="term" value="P:ubiquinone biosynthetic process"/>
    <property type="evidence" value="ECO:0007669"/>
    <property type="project" value="UniProtKB-UniRule"/>
</dbReference>
<evidence type="ECO:0000256" key="5">
    <source>
        <dbReference type="ARBA" id="ARBA00023002"/>
    </source>
</evidence>
<feature type="binding site" evidence="9">
    <location>
        <position position="187"/>
    </location>
    <ligand>
        <name>Fe cation</name>
        <dbReference type="ChEBI" id="CHEBI:24875"/>
        <label>1</label>
    </ligand>
</feature>
<feature type="binding site" evidence="9">
    <location>
        <position position="103"/>
    </location>
    <ligand>
        <name>Fe cation</name>
        <dbReference type="ChEBI" id="CHEBI:24875"/>
        <label>2</label>
    </ligand>
</feature>
<evidence type="ECO:0000256" key="2">
    <source>
        <dbReference type="ARBA" id="ARBA00022475"/>
    </source>
</evidence>
<dbReference type="InterPro" id="IPR009078">
    <property type="entry name" value="Ferritin-like_SF"/>
</dbReference>
<dbReference type="Proteomes" id="UP000091969">
    <property type="component" value="Unassembled WGS sequence"/>
</dbReference>
<evidence type="ECO:0000256" key="7">
    <source>
        <dbReference type="ARBA" id="ARBA00023033"/>
    </source>
</evidence>
<keyword evidence="8 9" id="KW-0472">Membrane</keyword>
<evidence type="ECO:0000256" key="9">
    <source>
        <dbReference type="HAMAP-Rule" id="MF_01658"/>
    </source>
</evidence>
<keyword evidence="2 9" id="KW-1003">Cell membrane</keyword>
<keyword evidence="7 9" id="KW-0503">Monooxygenase</keyword>
<keyword evidence="3 9" id="KW-0831">Ubiquinone biosynthesis</keyword>
<dbReference type="GO" id="GO:0046872">
    <property type="term" value="F:metal ion binding"/>
    <property type="evidence" value="ECO:0007669"/>
    <property type="project" value="UniProtKB-KW"/>
</dbReference>
<dbReference type="NCBIfam" id="NF033656">
    <property type="entry name" value="DMQ_monoox_COQ7"/>
    <property type="match status" value="1"/>
</dbReference>
<evidence type="ECO:0000256" key="6">
    <source>
        <dbReference type="ARBA" id="ARBA00023004"/>
    </source>
</evidence>
<dbReference type="PANTHER" id="PTHR11237:SF4">
    <property type="entry name" value="5-DEMETHOXYUBIQUINONE HYDROXYLASE, MITOCHONDRIAL"/>
    <property type="match status" value="1"/>
</dbReference>
<dbReference type="AlphaFoldDB" id="A0A1A6DTY9"/>
<keyword evidence="4 9" id="KW-0479">Metal-binding</keyword>
<sequence>MGVMTSFIDATLITADNALRTLFAPHRAARPTPAVSAERQAEAAQMTESERRLSGALMRVNHVGEICAQALYTGQALAARLGPGRPEERERTARHLEAAGQDETDHLAWCQQRLDELGDRRSLLAPLWYAGALTIGVAAGLAGRGISLGFVVETERQVEAHLDGHLDRLPARDHPSQAIVAQMKADEIRHARDAQQAGGVELPPPVKWAMRAAAKVMTTVAHRI</sequence>
<dbReference type="EC" id="1.14.99.60" evidence="9"/>
<dbReference type="SUPFAM" id="SSF47240">
    <property type="entry name" value="Ferritin-like"/>
    <property type="match status" value="1"/>
</dbReference>
<reference evidence="10 11" key="1">
    <citation type="submission" date="2016-06" db="EMBL/GenBank/DDBJ databases">
        <title>Genome sequence of Tepidimonas fonticaldi PL17.</title>
        <authorList>
            <person name="Pinnaka A.K."/>
        </authorList>
    </citation>
    <scope>NUCLEOTIDE SEQUENCE [LARGE SCALE GENOMIC DNA]</scope>
    <source>
        <strain evidence="10 11">PL17</strain>
    </source>
</reference>
<feature type="binding site" evidence="9">
    <location>
        <position position="103"/>
    </location>
    <ligand>
        <name>Fe cation</name>
        <dbReference type="ChEBI" id="CHEBI:24875"/>
        <label>1</label>
    </ligand>
</feature>
<dbReference type="EMBL" id="LZDH01000056">
    <property type="protein sequence ID" value="OBS30249.1"/>
    <property type="molecule type" value="Genomic_DNA"/>
</dbReference>
<comment type="caution">
    <text evidence="10">The sequence shown here is derived from an EMBL/GenBank/DDBJ whole genome shotgun (WGS) entry which is preliminary data.</text>
</comment>
<proteinExistence type="inferred from homology"/>
<feature type="binding site" evidence="9">
    <location>
        <position position="65"/>
    </location>
    <ligand>
        <name>Fe cation</name>
        <dbReference type="ChEBI" id="CHEBI:24875"/>
        <label>1</label>
    </ligand>
</feature>
<dbReference type="InterPro" id="IPR011566">
    <property type="entry name" value="Ubq_synth_Coq7"/>
</dbReference>
<keyword evidence="5 9" id="KW-0560">Oxidoreductase</keyword>
<dbReference type="InterPro" id="IPR047809">
    <property type="entry name" value="COQ7_proteobact"/>
</dbReference>
<accession>A0A1A6DTY9</accession>
<dbReference type="HAMAP" id="MF_01658">
    <property type="entry name" value="COQ7"/>
    <property type="match status" value="1"/>
</dbReference>
<dbReference type="CDD" id="cd01042">
    <property type="entry name" value="DMQH"/>
    <property type="match status" value="1"/>
</dbReference>
<keyword evidence="6 9" id="KW-0408">Iron</keyword>
<dbReference type="GO" id="GO:0005886">
    <property type="term" value="C:plasma membrane"/>
    <property type="evidence" value="ECO:0007669"/>
    <property type="project" value="UniProtKB-SubCell"/>
</dbReference>
<comment type="pathway">
    <text evidence="1 9">Cofactor biosynthesis; ubiquinone biosynthesis.</text>
</comment>
<comment type="similarity">
    <text evidence="9">Belongs to the COQ7 family.</text>
</comment>
<dbReference type="GO" id="GO:0008682">
    <property type="term" value="F:3-demethoxyubiquinol 3-hydroxylase activity"/>
    <property type="evidence" value="ECO:0007669"/>
    <property type="project" value="UniProtKB-EC"/>
</dbReference>
<protein>
    <recommendedName>
        <fullName evidence="9">3-demethoxyubiquinol 3-hydroxylase</fullName>
        <shortName evidence="9">DMQ hydroxylase</shortName>
        <ecNumber evidence="9">1.14.99.60</ecNumber>
    </recommendedName>
    <alternativeName>
        <fullName evidence="9">2-nonaprenyl-3-methyl-6-methoxy-1,4-benzoquinol hydroxylase</fullName>
    </alternativeName>
</protein>
<dbReference type="UniPathway" id="UPA00232"/>
<evidence type="ECO:0000256" key="1">
    <source>
        <dbReference type="ARBA" id="ARBA00004749"/>
    </source>
</evidence>
<comment type="subcellular location">
    <subcellularLocation>
        <location evidence="9">Cell membrane</location>
        <topology evidence="9">Peripheral membrane protein</topology>
    </subcellularLocation>
</comment>
<gene>
    <name evidence="9" type="primary">coq7</name>
    <name evidence="10" type="ORF">A9O67_04150</name>
</gene>
<feature type="binding site" evidence="9">
    <location>
        <position position="187"/>
    </location>
    <ligand>
        <name>Fe cation</name>
        <dbReference type="ChEBI" id="CHEBI:24875"/>
        <label>2</label>
    </ligand>
</feature>
<comment type="catalytic activity">
    <reaction evidence="9">
        <text>a 5-methoxy-2-methyl-3-(all-trans-polyprenyl)benzene-1,4-diol + AH2 + O2 = a 3-demethylubiquinol + A + H2O</text>
        <dbReference type="Rhea" id="RHEA:50908"/>
        <dbReference type="Rhea" id="RHEA-COMP:10859"/>
        <dbReference type="Rhea" id="RHEA-COMP:10914"/>
        <dbReference type="ChEBI" id="CHEBI:13193"/>
        <dbReference type="ChEBI" id="CHEBI:15377"/>
        <dbReference type="ChEBI" id="CHEBI:15379"/>
        <dbReference type="ChEBI" id="CHEBI:17499"/>
        <dbReference type="ChEBI" id="CHEBI:84167"/>
        <dbReference type="ChEBI" id="CHEBI:84422"/>
        <dbReference type="EC" id="1.14.99.60"/>
    </reaction>
</comment>
<dbReference type="PANTHER" id="PTHR11237">
    <property type="entry name" value="COENZYME Q10 BIOSYNTHESIS PROTEIN 7"/>
    <property type="match status" value="1"/>
</dbReference>
<feature type="binding site" evidence="9">
    <location>
        <position position="190"/>
    </location>
    <ligand>
        <name>Fe cation</name>
        <dbReference type="ChEBI" id="CHEBI:24875"/>
        <label>2</label>
    </ligand>
</feature>
<comment type="cofactor">
    <cofactor evidence="9">
        <name>Fe cation</name>
        <dbReference type="ChEBI" id="CHEBI:24875"/>
    </cofactor>
    <text evidence="9">Binds 2 iron ions per subunit.</text>
</comment>
<evidence type="ECO:0000313" key="10">
    <source>
        <dbReference type="EMBL" id="OBS30249.1"/>
    </source>
</evidence>
<comment type="function">
    <text evidence="9">Catalyzes the hydroxylation of 2-nonaprenyl-3-methyl-6-methoxy-1,4-benzoquinol during ubiquinone biosynthesis.</text>
</comment>
<organism evidence="10 11">
    <name type="scientific">Tepidimonas fonticaldi</name>
    <dbReference type="NCBI Taxonomy" id="1101373"/>
    <lineage>
        <taxon>Bacteria</taxon>
        <taxon>Pseudomonadati</taxon>
        <taxon>Pseudomonadota</taxon>
        <taxon>Betaproteobacteria</taxon>
        <taxon>Burkholderiales</taxon>
        <taxon>Tepidimonas</taxon>
    </lineage>
</organism>
<feature type="binding site" evidence="9">
    <location>
        <position position="106"/>
    </location>
    <ligand>
        <name>Fe cation</name>
        <dbReference type="ChEBI" id="CHEBI:24875"/>
        <label>1</label>
    </ligand>
</feature>
<name>A0A1A6DTY9_9BURK</name>
<evidence type="ECO:0000313" key="11">
    <source>
        <dbReference type="Proteomes" id="UP000091969"/>
    </source>
</evidence>
<evidence type="ECO:0000256" key="4">
    <source>
        <dbReference type="ARBA" id="ARBA00022723"/>
    </source>
</evidence>
<evidence type="ECO:0000256" key="3">
    <source>
        <dbReference type="ARBA" id="ARBA00022688"/>
    </source>
</evidence>
<evidence type="ECO:0000256" key="8">
    <source>
        <dbReference type="ARBA" id="ARBA00023136"/>
    </source>
</evidence>
<feature type="binding site" evidence="9">
    <location>
        <position position="155"/>
    </location>
    <ligand>
        <name>Fe cation</name>
        <dbReference type="ChEBI" id="CHEBI:24875"/>
        <label>2</label>
    </ligand>
</feature>
<keyword evidence="11" id="KW-1185">Reference proteome</keyword>
<dbReference type="Pfam" id="PF03232">
    <property type="entry name" value="COQ7"/>
    <property type="match status" value="1"/>
</dbReference>
<dbReference type="STRING" id="1101373.A9O67_04150"/>